<evidence type="ECO:0000313" key="1">
    <source>
        <dbReference type="EMBL" id="PPU93692.1"/>
    </source>
</evidence>
<dbReference type="AlphaFoldDB" id="A0A2S7EP05"/>
<keyword evidence="2" id="KW-1185">Reference proteome</keyword>
<organism evidence="1 2">
    <name type="scientific">Xanthomonas hyacinthi</name>
    <dbReference type="NCBI Taxonomy" id="56455"/>
    <lineage>
        <taxon>Bacteria</taxon>
        <taxon>Pseudomonadati</taxon>
        <taxon>Pseudomonadota</taxon>
        <taxon>Gammaproteobacteria</taxon>
        <taxon>Lysobacterales</taxon>
        <taxon>Lysobacteraceae</taxon>
        <taxon>Xanthomonas</taxon>
    </lineage>
</organism>
<evidence type="ECO:0000313" key="2">
    <source>
        <dbReference type="Proteomes" id="UP000238261"/>
    </source>
</evidence>
<accession>A0A2S7EP05</accession>
<comment type="caution">
    <text evidence="1">The sequence shown here is derived from an EMBL/GenBank/DDBJ whole genome shotgun (WGS) entry which is preliminary data.</text>
</comment>
<name>A0A2S7EP05_9XANT</name>
<sequence>MAATERASTATVTATGVALQDRRAFAGAVSMDPMDETRQLIQAMSQRASTGMASDVLEFNYQFSSQPRSWLRHLTTACAGEMKHCAAQMSDGEQSVRPMPCRIFRIELTERLVEPY</sequence>
<protein>
    <submittedName>
        <fullName evidence="1">Uncharacterized protein</fullName>
    </submittedName>
</protein>
<dbReference type="EMBL" id="MDEG01000042">
    <property type="protein sequence ID" value="PPU93692.1"/>
    <property type="molecule type" value="Genomic_DNA"/>
</dbReference>
<gene>
    <name evidence="1" type="ORF">XhyaCFBP1156_20545</name>
</gene>
<reference evidence="2" key="1">
    <citation type="submission" date="2016-08" db="EMBL/GenBank/DDBJ databases">
        <authorList>
            <person name="Merda D."/>
            <person name="Briand M."/>
            <person name="Taghouti G."/>
            <person name="Carrere S."/>
            <person name="Gouzy J."/>
            <person name="Portier P."/>
            <person name="Jacques M.-A."/>
            <person name="Fischer-Le Saux M."/>
        </authorList>
    </citation>
    <scope>NUCLEOTIDE SEQUENCE [LARGE SCALE GENOMIC DNA]</scope>
    <source>
        <strain evidence="2">CFBP1156</strain>
    </source>
</reference>
<proteinExistence type="predicted"/>
<dbReference type="Proteomes" id="UP000238261">
    <property type="component" value="Unassembled WGS sequence"/>
</dbReference>